<dbReference type="Proteomes" id="UP000304148">
    <property type="component" value="Chromosome"/>
</dbReference>
<dbReference type="InterPro" id="IPR018392">
    <property type="entry name" value="LysM"/>
</dbReference>
<proteinExistence type="predicted"/>
<reference evidence="4" key="1">
    <citation type="submission" date="2018-08" db="EMBL/GenBank/DDBJ databases">
        <authorList>
            <person name="Chevrot R."/>
        </authorList>
    </citation>
    <scope>NUCLEOTIDE SEQUENCE [LARGE SCALE GENOMIC DNA]</scope>
</reference>
<accession>A0A383RGH3</accession>
<name>A0A383RGH3_PAEAL</name>
<feature type="compositionally biased region" description="Polar residues" evidence="1">
    <location>
        <begin position="155"/>
        <end position="164"/>
    </location>
</feature>
<dbReference type="PROSITE" id="PS51782">
    <property type="entry name" value="LYSM"/>
    <property type="match status" value="1"/>
</dbReference>
<evidence type="ECO:0000259" key="2">
    <source>
        <dbReference type="PROSITE" id="PS51782"/>
    </source>
</evidence>
<dbReference type="EMBL" id="LS992241">
    <property type="protein sequence ID" value="SYX85574.1"/>
    <property type="molecule type" value="Genomic_DNA"/>
</dbReference>
<feature type="region of interest" description="Disordered" evidence="1">
    <location>
        <begin position="155"/>
        <end position="177"/>
    </location>
</feature>
<dbReference type="RefSeq" id="WP_138187374.1">
    <property type="nucleotide sequence ID" value="NZ_JAPDMW010000002.1"/>
</dbReference>
<evidence type="ECO:0000313" key="3">
    <source>
        <dbReference type="EMBL" id="SYX85574.1"/>
    </source>
</evidence>
<feature type="domain" description="LysM" evidence="2">
    <location>
        <begin position="173"/>
        <end position="223"/>
    </location>
</feature>
<evidence type="ECO:0000256" key="1">
    <source>
        <dbReference type="SAM" id="MobiDB-lite"/>
    </source>
</evidence>
<dbReference type="AlphaFoldDB" id="A0A383RGH3"/>
<sequence length="227" mass="25914">MSGYHIYLSFNNQEKVIELPVNPSQLEISEAGNLQSFDIVGIGEVVSIHTPKLADIQFSSLFPLHYGPYVHIPPEKLLPPSDYIIQLREWMETKRPIRFVLTTPTFHMNLAMAIDKFTWREVAGSVGDLEYDISLKLYKFYAAKKVKLDGKLTSATNVPKTSQPRPDERKGTSEYMTQPGDKLSLLAQKFFNDTRKAIDIQRLNGISADEALHELEPNRILRLPRKQ</sequence>
<organism evidence="3 4">
    <name type="scientific">Paenibacillus alvei</name>
    <name type="common">Bacillus alvei</name>
    <dbReference type="NCBI Taxonomy" id="44250"/>
    <lineage>
        <taxon>Bacteria</taxon>
        <taxon>Bacillati</taxon>
        <taxon>Bacillota</taxon>
        <taxon>Bacilli</taxon>
        <taxon>Bacillales</taxon>
        <taxon>Paenibacillaceae</taxon>
        <taxon>Paenibacillus</taxon>
    </lineage>
</organism>
<evidence type="ECO:0000313" key="4">
    <source>
        <dbReference type="Proteomes" id="UP000304148"/>
    </source>
</evidence>
<gene>
    <name evidence="3" type="ORF">PBLR_13996</name>
</gene>
<protein>
    <submittedName>
        <fullName evidence="3">Peptidoglycan-binding protein</fullName>
    </submittedName>
</protein>